<dbReference type="Proteomes" id="UP001178507">
    <property type="component" value="Unassembled WGS sequence"/>
</dbReference>
<evidence type="ECO:0000313" key="3">
    <source>
        <dbReference type="EMBL" id="CAJ1376507.1"/>
    </source>
</evidence>
<dbReference type="SUPFAM" id="SSF53098">
    <property type="entry name" value="Ribonuclease H-like"/>
    <property type="match status" value="1"/>
</dbReference>
<organism evidence="3 4">
    <name type="scientific">Effrenium voratum</name>
    <dbReference type="NCBI Taxonomy" id="2562239"/>
    <lineage>
        <taxon>Eukaryota</taxon>
        <taxon>Sar</taxon>
        <taxon>Alveolata</taxon>
        <taxon>Dinophyceae</taxon>
        <taxon>Suessiales</taxon>
        <taxon>Symbiodiniaceae</taxon>
        <taxon>Effrenium</taxon>
    </lineage>
</organism>
<comment type="caution">
    <text evidence="3">The sequence shown here is derived from an EMBL/GenBank/DDBJ whole genome shotgun (WGS) entry which is preliminary data.</text>
</comment>
<feature type="domain" description="Reverse transcriptase Ty1/copia-type" evidence="2">
    <location>
        <begin position="674"/>
        <end position="839"/>
    </location>
</feature>
<dbReference type="AlphaFoldDB" id="A0AA36HXP2"/>
<feature type="region of interest" description="Disordered" evidence="1">
    <location>
        <begin position="12"/>
        <end position="56"/>
    </location>
</feature>
<reference evidence="3" key="1">
    <citation type="submission" date="2023-08" db="EMBL/GenBank/DDBJ databases">
        <authorList>
            <person name="Chen Y."/>
            <person name="Shah S."/>
            <person name="Dougan E. K."/>
            <person name="Thang M."/>
            <person name="Chan C."/>
        </authorList>
    </citation>
    <scope>NUCLEOTIDE SEQUENCE</scope>
</reference>
<name>A0AA36HXP2_9DINO</name>
<keyword evidence="4" id="KW-1185">Reference proteome</keyword>
<dbReference type="InterPro" id="IPR013103">
    <property type="entry name" value="RVT_2"/>
</dbReference>
<dbReference type="InterPro" id="IPR036397">
    <property type="entry name" value="RNaseH_sf"/>
</dbReference>
<dbReference type="GO" id="GO:0003676">
    <property type="term" value="F:nucleic acid binding"/>
    <property type="evidence" value="ECO:0007669"/>
    <property type="project" value="InterPro"/>
</dbReference>
<feature type="region of interest" description="Disordered" evidence="1">
    <location>
        <begin position="1093"/>
        <end position="1112"/>
    </location>
</feature>
<evidence type="ECO:0000256" key="1">
    <source>
        <dbReference type="SAM" id="MobiDB-lite"/>
    </source>
</evidence>
<gene>
    <name evidence="3" type="ORF">EVOR1521_LOCUS5555</name>
</gene>
<protein>
    <recommendedName>
        <fullName evidence="2">Reverse transcriptase Ty1/copia-type domain-containing protein</fullName>
    </recommendedName>
</protein>
<dbReference type="Gene3D" id="3.30.420.10">
    <property type="entry name" value="Ribonuclease H-like superfamily/Ribonuclease H"/>
    <property type="match status" value="1"/>
</dbReference>
<accession>A0AA36HXP2</accession>
<sequence length="1112" mass="124528">MAMIHMEKEIAQRETLAVKIPDSDKYDFSREEKTDPRDPRAQGPPCNGTHEPMPMGRGSLSGKNGHAMWLTCQRCRIRLSYVPAIGAHARFRQSPPLAKDVEDILKEKINEAETQPEILNTANVALDGAERSLMKKLDAVRAQKETAYQRSKMNLSKKMAKRVGEETAEEAALFNEAANTVEMVEEAMADVESMHMMNSKLVWNKPWVGYFRWHEMTHVLFLVDEASTFVPHLFTTKGESRNAAEVVDALESTVRFFGHSTLRLDPEGAFSRLLEWCAKRDVELLPCAAEAHWQIGTVEHMIGVIRKSLDRFMRSEETTMWQGVMAMCAAHNENGKVGGFSPNQWALGRDPGLDLKLHESGRDAAPLHLSQRDPKDELSKTMAIRMRAEESYKRMVAQEEINRAWNSRARSNEVYLPGSLVYYKRFKAPAQAASHEGADASRKRLAKWYGPARVLATETKLIGEEATPSRIIWIVAAGRLKRVSPDQLRMASPREVMIEEATRPASFPWTMHGMLEQVEKGEFDDYKDLYPDGGLDASRMLRDPTYAPSSSISTELSGNRQFAAARKRHGVNFAEPVDQFMVDIGLEEQSGNGEAMVFLSVDLPDNEKGMKKFRRDPETWVAHKVKKSPEIKLHKVSAEKQEEFKAAKGLEVTQWIQSAACRAVEKGKYIPADRIMKMRWVLTVKSTGRAKARIVIVGFADPDLERLPRSSPTMTRRTRQLMAGMAVKGWSQLKCDAKSAFLQTSRNTEEEREIYALPVPELAEAMNVEHRQAVQVLKSCYGLVNAPYQWFCEVRDRIVSLGGQTLITEPCCWRIKNEEAVVIGLVGSHVDDFYMVGDEQADGFDHCGIYMQQLSNREITMDHSKYCSGITQVSFEDRDVHDKVYSQRMLCPKFQNLGCTAEETMLVCWTDAALASRADGGSTGGFVVALTALEMALGQRAPLTLESMKLKRVARSSLAAEVQAFSEGEQELMWCRGGEDGTDAKSLYDSVTKGDAATSGMGLSDKYSALELMSVRERIQEGQTVIRWVHSGAQLADALTKHLVNSSLVKALTTGAWTLVDDPTFTSLKKRRAGGLMDVEKTPAERRIMLPIGTGEGVSSQQVEDNHALDHW</sequence>
<dbReference type="EMBL" id="CAUJNA010000400">
    <property type="protein sequence ID" value="CAJ1376507.1"/>
    <property type="molecule type" value="Genomic_DNA"/>
</dbReference>
<evidence type="ECO:0000313" key="4">
    <source>
        <dbReference type="Proteomes" id="UP001178507"/>
    </source>
</evidence>
<evidence type="ECO:0000259" key="2">
    <source>
        <dbReference type="Pfam" id="PF07727"/>
    </source>
</evidence>
<feature type="compositionally biased region" description="Basic and acidic residues" evidence="1">
    <location>
        <begin position="21"/>
        <end position="40"/>
    </location>
</feature>
<dbReference type="InterPro" id="IPR012337">
    <property type="entry name" value="RNaseH-like_sf"/>
</dbReference>
<dbReference type="Pfam" id="PF07727">
    <property type="entry name" value="RVT_2"/>
    <property type="match status" value="1"/>
</dbReference>
<proteinExistence type="predicted"/>